<gene>
    <name evidence="3" type="ORF">PC41400_24575</name>
</gene>
<reference evidence="3 4" key="1">
    <citation type="submission" date="2018-01" db="EMBL/GenBank/DDBJ databases">
        <title>The whole genome sequencing and assembly of Paenibacillus chitinolyticus KCCM 41400 strain.</title>
        <authorList>
            <person name="Kim J.-Y."/>
            <person name="Park M.-K."/>
            <person name="Lee Y.-J."/>
            <person name="Yi H."/>
            <person name="Bahn Y.-S."/>
            <person name="Kim J.F."/>
            <person name="Lee D.-W."/>
        </authorList>
    </citation>
    <scope>NUCLEOTIDE SEQUENCE [LARGE SCALE GENOMIC DNA]</scope>
    <source>
        <strain evidence="3 4">KCCM 41400</strain>
    </source>
</reference>
<dbReference type="CDD" id="cd00118">
    <property type="entry name" value="LysM"/>
    <property type="match status" value="1"/>
</dbReference>
<evidence type="ECO:0000259" key="2">
    <source>
        <dbReference type="PROSITE" id="PS51782"/>
    </source>
</evidence>
<dbReference type="InterPro" id="IPR036779">
    <property type="entry name" value="LysM_dom_sf"/>
</dbReference>
<protein>
    <submittedName>
        <fullName evidence="3">LysM peptidoglycan-binding domain-containing protein</fullName>
    </submittedName>
</protein>
<dbReference type="SMART" id="SM00257">
    <property type="entry name" value="LysM"/>
    <property type="match status" value="1"/>
</dbReference>
<feature type="region of interest" description="Disordered" evidence="1">
    <location>
        <begin position="169"/>
        <end position="415"/>
    </location>
</feature>
<feature type="compositionally biased region" description="Basic and acidic residues" evidence="1">
    <location>
        <begin position="300"/>
        <end position="315"/>
    </location>
</feature>
<evidence type="ECO:0000313" key="4">
    <source>
        <dbReference type="Proteomes" id="UP000288943"/>
    </source>
</evidence>
<dbReference type="OrthoDB" id="2966368at2"/>
<dbReference type="Pfam" id="PF20918">
    <property type="entry name" value="SPOCS_spoVID-N"/>
    <property type="match status" value="1"/>
</dbReference>
<sequence length="493" mass="53992">MTEEQNGLRFDIYERVHLAEGAAGIRDLDDVELIPSIEVIPQQEQALLKGSLLLNGSYLDEQDTKRSLEHSIPVEITLPLSRVQRIEDILVDIETFDVDVLNSRSLNVTGVLSLHGVEMAYEAGGWSEEDEEVVFVHEAASAPQNAPAEQWSEPAGGADELELRQQTEYSASADGQAKLQPPTTSAQPQYQAQPQAPVYPGSAYKAENPWLRETRTEQPEVQAAAPSAWDRLATPKSPPPQEDSSASYADRSFGELTLHQLSSERSYRSAGVEEAQEQRSPSAAAGQQPLAQAADPASASREEQEAAGQAEREETAPAFSVDAEVIEPERDPVPASAPAQESLEVFADEEPAVQEETKELKVAFGSKKQQDSPSSGGSGLQSLFANGAGSSASSYEHTEKDEREYALASGSEESKADALEWKKLFIQTEKEDQQFRKVTMCIVQKEDSLDLIAKRYEINPRELQLYNRLEDQEVSPGQVLYIPGKAVFSSSDQ</sequence>
<dbReference type="Proteomes" id="UP000288943">
    <property type="component" value="Chromosome"/>
</dbReference>
<dbReference type="Gene3D" id="3.10.350.10">
    <property type="entry name" value="LysM domain"/>
    <property type="match status" value="1"/>
</dbReference>
<proteinExistence type="predicted"/>
<dbReference type="Pfam" id="PF01476">
    <property type="entry name" value="LysM"/>
    <property type="match status" value="1"/>
</dbReference>
<feature type="compositionally biased region" description="Low complexity" evidence="1">
    <location>
        <begin position="280"/>
        <end position="299"/>
    </location>
</feature>
<dbReference type="SUPFAM" id="SSF54106">
    <property type="entry name" value="LysM domain"/>
    <property type="match status" value="1"/>
</dbReference>
<feature type="compositionally biased region" description="Low complexity" evidence="1">
    <location>
        <begin position="180"/>
        <end position="200"/>
    </location>
</feature>
<organism evidence="3 4">
    <name type="scientific">Paenibacillus chitinolyticus</name>
    <dbReference type="NCBI Taxonomy" id="79263"/>
    <lineage>
        <taxon>Bacteria</taxon>
        <taxon>Bacillati</taxon>
        <taxon>Bacillota</taxon>
        <taxon>Bacilli</taxon>
        <taxon>Bacillales</taxon>
        <taxon>Paenibacillaceae</taxon>
        <taxon>Paenibacillus</taxon>
    </lineage>
</organism>
<feature type="domain" description="LysM" evidence="2">
    <location>
        <begin position="439"/>
        <end position="482"/>
    </location>
</feature>
<dbReference type="InterPro" id="IPR048862">
    <property type="entry name" value="SPOCS_spoVID_N"/>
</dbReference>
<evidence type="ECO:0000313" key="3">
    <source>
        <dbReference type="EMBL" id="QAV20683.1"/>
    </source>
</evidence>
<name>A0A410X244_9BACL</name>
<feature type="compositionally biased region" description="Basic and acidic residues" evidence="1">
    <location>
        <begin position="396"/>
        <end position="405"/>
    </location>
</feature>
<feature type="compositionally biased region" description="Low complexity" evidence="1">
    <location>
        <begin position="365"/>
        <end position="383"/>
    </location>
</feature>
<accession>A0A410X244</accession>
<dbReference type="AlphaFoldDB" id="A0A410X244"/>
<dbReference type="EMBL" id="CP026520">
    <property type="protein sequence ID" value="QAV20683.1"/>
    <property type="molecule type" value="Genomic_DNA"/>
</dbReference>
<dbReference type="PROSITE" id="PS51782">
    <property type="entry name" value="LYSM"/>
    <property type="match status" value="1"/>
</dbReference>
<dbReference type="InterPro" id="IPR018392">
    <property type="entry name" value="LysM"/>
</dbReference>
<evidence type="ECO:0000256" key="1">
    <source>
        <dbReference type="SAM" id="MobiDB-lite"/>
    </source>
</evidence>
<dbReference type="KEGG" id="pchi:PC41400_24575"/>